<evidence type="ECO:0000256" key="3">
    <source>
        <dbReference type="PIRSR" id="PIRSR000390-1"/>
    </source>
</evidence>
<dbReference type="InterPro" id="IPR000653">
    <property type="entry name" value="DegT/StrS_aminotransferase"/>
</dbReference>
<dbReference type="OrthoDB" id="9810913at2"/>
<gene>
    <name evidence="6" type="ORF">TsocGM_23615</name>
</gene>
<reference evidence="6 7" key="2">
    <citation type="submission" date="2019-01" db="EMBL/GenBank/DDBJ databases">
        <title>Tautonia sociabilis, a novel thermotolerant planctomycete of Isosphaeraceae family, isolated from a 4000 m deep subterranean habitat.</title>
        <authorList>
            <person name="Kovaleva O.L."/>
            <person name="Elcheninov A.G."/>
            <person name="Van Heerden E."/>
            <person name="Toshchakov S.V."/>
            <person name="Novikov A."/>
            <person name="Bonch-Osmolovskaya E.A."/>
            <person name="Kublanov I.V."/>
        </authorList>
    </citation>
    <scope>NUCLEOTIDE SEQUENCE [LARGE SCALE GENOMIC DNA]</scope>
    <source>
        <strain evidence="6 7">GM2012</strain>
    </source>
</reference>
<organism evidence="6 7">
    <name type="scientific">Tautonia sociabilis</name>
    <dbReference type="NCBI Taxonomy" id="2080755"/>
    <lineage>
        <taxon>Bacteria</taxon>
        <taxon>Pseudomonadati</taxon>
        <taxon>Planctomycetota</taxon>
        <taxon>Planctomycetia</taxon>
        <taxon>Isosphaerales</taxon>
        <taxon>Isosphaeraceae</taxon>
        <taxon>Tautonia</taxon>
    </lineage>
</organism>
<dbReference type="FunFam" id="3.40.640.10:FF:000089">
    <property type="entry name" value="Aminotransferase, DegT/DnrJ/EryC1/StrS family"/>
    <property type="match status" value="1"/>
</dbReference>
<dbReference type="Pfam" id="PF01041">
    <property type="entry name" value="DegT_DnrJ_EryC1"/>
    <property type="match status" value="1"/>
</dbReference>
<comment type="similarity">
    <text evidence="2 5">Belongs to the DegT/DnrJ/EryC1 family.</text>
</comment>
<dbReference type="InterPro" id="IPR015424">
    <property type="entry name" value="PyrdxlP-dep_Trfase"/>
</dbReference>
<name>A0A432MDG8_9BACT</name>
<evidence type="ECO:0000256" key="1">
    <source>
        <dbReference type="ARBA" id="ARBA00022898"/>
    </source>
</evidence>
<dbReference type="Gene3D" id="3.40.640.10">
    <property type="entry name" value="Type I PLP-dependent aspartate aminotransferase-like (Major domain)"/>
    <property type="match status" value="1"/>
</dbReference>
<dbReference type="GO" id="GO:0008483">
    <property type="term" value="F:transaminase activity"/>
    <property type="evidence" value="ECO:0007669"/>
    <property type="project" value="UniProtKB-KW"/>
</dbReference>
<dbReference type="InterPro" id="IPR015422">
    <property type="entry name" value="PyrdxlP-dep_Trfase_small"/>
</dbReference>
<protein>
    <submittedName>
        <fullName evidence="6">DegT/DnrJ/EryC1/StrS family aminotransferase</fullName>
    </submittedName>
</protein>
<dbReference type="CDD" id="cd00616">
    <property type="entry name" value="AHBA_syn"/>
    <property type="match status" value="1"/>
</dbReference>
<feature type="active site" description="Proton acceptor" evidence="3">
    <location>
        <position position="193"/>
    </location>
</feature>
<evidence type="ECO:0000313" key="6">
    <source>
        <dbReference type="EMBL" id="RUL82346.1"/>
    </source>
</evidence>
<accession>A0A432MDG8</accession>
<sequence length="392" mass="42895">MNRPAESPSVPALDLKAQYRAIRDEVEPIVLELMESQQFVLGPNVAGLEAELASYCGARHAVGCASGTDALLLPLMAWGIGPGDEVITTPFTFFATAGVIWRLGAKPVFVDIDPVSYNLDPSRLAEAITPRTRAIIPVHLYGQAADMDPINAVAAEHGLKVLEDAAQAIGAGYKGKRAGVLGHAAAFSFYPSKNLGGFGDGGMITTDDPEFASRLARLRVHGMEPKYYHAEVGLNSRLDAFQAAVLRVKLRHLDSWTAARRAVAESYRDHFEAAGLGALVTLPTELPRRIHVYNQFVIRVDPALRDPIRAMFTEEKVGTEIYYPIPLHLQECFSSLGYQPGDFPVSERAARETIALPMYPELSADAIRRVVDLLAHFYRGRNLLPSRREHAA</sequence>
<keyword evidence="1 4" id="KW-0663">Pyridoxal phosphate</keyword>
<dbReference type="InterPro" id="IPR015421">
    <property type="entry name" value="PyrdxlP-dep_Trfase_major"/>
</dbReference>
<dbReference type="PANTHER" id="PTHR30244:SF36">
    <property type="entry name" value="3-OXO-GLUCOSE-6-PHOSPHATE:GLUTAMATE AMINOTRANSFERASE"/>
    <property type="match status" value="1"/>
</dbReference>
<feature type="modified residue" description="N6-(pyridoxal phosphate)lysine" evidence="4">
    <location>
        <position position="193"/>
    </location>
</feature>
<dbReference type="Gene3D" id="3.90.1150.10">
    <property type="entry name" value="Aspartate Aminotransferase, domain 1"/>
    <property type="match status" value="1"/>
</dbReference>
<proteinExistence type="inferred from homology"/>
<keyword evidence="7" id="KW-1185">Reference proteome</keyword>
<dbReference type="AlphaFoldDB" id="A0A432MDG8"/>
<dbReference type="GO" id="GO:0000271">
    <property type="term" value="P:polysaccharide biosynthetic process"/>
    <property type="evidence" value="ECO:0007669"/>
    <property type="project" value="TreeGrafter"/>
</dbReference>
<dbReference type="SUPFAM" id="SSF53383">
    <property type="entry name" value="PLP-dependent transferases"/>
    <property type="match status" value="1"/>
</dbReference>
<dbReference type="GO" id="GO:0030170">
    <property type="term" value="F:pyridoxal phosphate binding"/>
    <property type="evidence" value="ECO:0007669"/>
    <property type="project" value="UniProtKB-ARBA"/>
</dbReference>
<evidence type="ECO:0000256" key="2">
    <source>
        <dbReference type="ARBA" id="ARBA00037999"/>
    </source>
</evidence>
<dbReference type="Proteomes" id="UP000280296">
    <property type="component" value="Unassembled WGS sequence"/>
</dbReference>
<keyword evidence="6" id="KW-0032">Aminotransferase</keyword>
<evidence type="ECO:0000256" key="5">
    <source>
        <dbReference type="RuleBase" id="RU004508"/>
    </source>
</evidence>
<dbReference type="PIRSF" id="PIRSF000390">
    <property type="entry name" value="PLP_StrS"/>
    <property type="match status" value="1"/>
</dbReference>
<dbReference type="PANTHER" id="PTHR30244">
    <property type="entry name" value="TRANSAMINASE"/>
    <property type="match status" value="1"/>
</dbReference>
<dbReference type="EMBL" id="RYZH01000072">
    <property type="protein sequence ID" value="RUL82346.1"/>
    <property type="molecule type" value="Genomic_DNA"/>
</dbReference>
<keyword evidence="6" id="KW-0808">Transferase</keyword>
<evidence type="ECO:0000313" key="7">
    <source>
        <dbReference type="Proteomes" id="UP000280296"/>
    </source>
</evidence>
<evidence type="ECO:0000256" key="4">
    <source>
        <dbReference type="PIRSR" id="PIRSR000390-2"/>
    </source>
</evidence>
<reference evidence="6 7" key="1">
    <citation type="submission" date="2018-12" db="EMBL/GenBank/DDBJ databases">
        <authorList>
            <person name="Toschakov S.V."/>
        </authorList>
    </citation>
    <scope>NUCLEOTIDE SEQUENCE [LARGE SCALE GENOMIC DNA]</scope>
    <source>
        <strain evidence="6 7">GM2012</strain>
    </source>
</reference>
<dbReference type="RefSeq" id="WP_126727922.1">
    <property type="nucleotide sequence ID" value="NZ_RYZH01000072.1"/>
</dbReference>
<comment type="caution">
    <text evidence="6">The sequence shown here is derived from an EMBL/GenBank/DDBJ whole genome shotgun (WGS) entry which is preliminary data.</text>
</comment>